<evidence type="ECO:0000313" key="15">
    <source>
        <dbReference type="EMBL" id="QOV87727.1"/>
    </source>
</evidence>
<evidence type="ECO:0000256" key="11">
    <source>
        <dbReference type="PIRSR" id="PIRSR000171-1"/>
    </source>
</evidence>
<comment type="pathway">
    <text evidence="2 12">Cofactor biosynthesis; NAD(+) biosynthesis; iminoaspartate from L-aspartate (oxidase route): step 1/1.</text>
</comment>
<dbReference type="EC" id="1.4.3.16" evidence="4 10"/>
<dbReference type="AlphaFoldDB" id="A0A7M2WQC5"/>
<dbReference type="RefSeq" id="WP_206290636.1">
    <property type="nucleotide sequence ID" value="NZ_CP063458.1"/>
</dbReference>
<evidence type="ECO:0000256" key="10">
    <source>
        <dbReference type="NCBIfam" id="TIGR00551"/>
    </source>
</evidence>
<dbReference type="SUPFAM" id="SSF46977">
    <property type="entry name" value="Succinate dehydrogenase/fumarate reductase flavoprotein C-terminal domain"/>
    <property type="match status" value="1"/>
</dbReference>
<dbReference type="GO" id="GO:0034628">
    <property type="term" value="P:'de novo' NAD+ biosynthetic process from L-aspartate"/>
    <property type="evidence" value="ECO:0007669"/>
    <property type="project" value="TreeGrafter"/>
</dbReference>
<evidence type="ECO:0000256" key="2">
    <source>
        <dbReference type="ARBA" id="ARBA00004950"/>
    </source>
</evidence>
<dbReference type="EMBL" id="CP063458">
    <property type="protein sequence ID" value="QOV87727.1"/>
    <property type="molecule type" value="Genomic_DNA"/>
</dbReference>
<evidence type="ECO:0000259" key="13">
    <source>
        <dbReference type="Pfam" id="PF00890"/>
    </source>
</evidence>
<keyword evidence="16" id="KW-1185">Reference proteome</keyword>
<dbReference type="UniPathway" id="UPA00253">
    <property type="reaction ID" value="UER00326"/>
</dbReference>
<dbReference type="PIRSF" id="PIRSF000171">
    <property type="entry name" value="SDHA_APRA_LASPO"/>
    <property type="match status" value="1"/>
</dbReference>
<comment type="cofactor">
    <cofactor evidence="1 12">
        <name>FAD</name>
        <dbReference type="ChEBI" id="CHEBI:57692"/>
    </cofactor>
</comment>
<dbReference type="Pfam" id="PF00890">
    <property type="entry name" value="FAD_binding_2"/>
    <property type="match status" value="1"/>
</dbReference>
<sequence length="565" mass="62178">MFEALTQRRYLLPFKASRLPQQFTDVLVIGGGVAGLRAAIAAADGGCDVLLLTKDTIDESNTWYAQGGIAAVLQPADSYASHVSDTEKGGAGLCDHEAVEIVVKEGPQRVLELLQWGINFDKDASKAHGLAFTLEGGHSFARILHAYGDSTGKELAQTLINTVRARENIRIGEKTFVVDLITDDHAQAHQPPGRCVGVLALVRGQLNIIWAKTTILASGGAGQLYRESTNPKIATADGHAMAWRAGAAVKDMEMVQFHPTTLYVAGASRALITEAVRGEGAYLVDRNGYRFMKDYHEMGELAPRDVVSRAIVEQIRKTNFTHVYLDVRHLPPKEFRERFPQLAKLVDQFEIDPAKDVIPIHPAAHYMIGGVDVDLQGRSSLAGLYAVGEASCTGLHGANRLGSNSLLEGLTFGARAGLDAVTAVRELGAYKFPQTLEHRVPRSTKTELDIIDVKSSLRSVMWRNVGIERTGDRLAETREIIAFWSRYVMDKVFDPQVLGEATAVQGWEVQNMLAVCALITSAAYTRTESRGAHYRMDYPTRDDAHWRLHLLWRRPMETPIPSMVD</sequence>
<dbReference type="FunFam" id="3.90.700.10:FF:000002">
    <property type="entry name" value="L-aspartate oxidase"/>
    <property type="match status" value="1"/>
</dbReference>
<evidence type="ECO:0000259" key="14">
    <source>
        <dbReference type="Pfam" id="PF02910"/>
    </source>
</evidence>
<dbReference type="Gene3D" id="3.50.50.60">
    <property type="entry name" value="FAD/NAD(P)-binding domain"/>
    <property type="match status" value="1"/>
</dbReference>
<keyword evidence="5 12" id="KW-0285">Flavoprotein</keyword>
<comment type="function">
    <text evidence="12">Catalyzes the oxidation of L-aspartate to iminoaspartate.</text>
</comment>
<dbReference type="SUPFAM" id="SSF51905">
    <property type="entry name" value="FAD/NAD(P)-binding domain"/>
    <property type="match status" value="1"/>
</dbReference>
<dbReference type="InterPro" id="IPR003953">
    <property type="entry name" value="FAD-dep_OxRdtase_2_FAD-bd"/>
</dbReference>
<proteinExistence type="inferred from homology"/>
<feature type="domain" description="FAD-dependent oxidoreductase 2 FAD-binding" evidence="13">
    <location>
        <begin position="25"/>
        <end position="406"/>
    </location>
</feature>
<evidence type="ECO:0000256" key="6">
    <source>
        <dbReference type="ARBA" id="ARBA00022642"/>
    </source>
</evidence>
<name>A0A7M2WQC5_9BACT</name>
<comment type="similarity">
    <text evidence="3 12">Belongs to the FAD-dependent oxidoreductase 2 family. NadB subfamily.</text>
</comment>
<dbReference type="GO" id="GO:0008734">
    <property type="term" value="F:L-aspartate oxidase activity"/>
    <property type="evidence" value="ECO:0007669"/>
    <property type="project" value="UniProtKB-UniRule"/>
</dbReference>
<dbReference type="PANTHER" id="PTHR42716:SF2">
    <property type="entry name" value="L-ASPARTATE OXIDASE, CHLOROPLASTIC"/>
    <property type="match status" value="1"/>
</dbReference>
<comment type="subcellular location">
    <subcellularLocation>
        <location evidence="12">Cytoplasm</location>
    </subcellularLocation>
</comment>
<gene>
    <name evidence="15" type="primary">nadB</name>
    <name evidence="15" type="ORF">IPV69_15695</name>
</gene>
<dbReference type="Gene3D" id="1.20.58.100">
    <property type="entry name" value="Fumarate reductase/succinate dehydrogenase flavoprotein-like, C-terminal domain"/>
    <property type="match status" value="1"/>
</dbReference>
<dbReference type="SUPFAM" id="SSF56425">
    <property type="entry name" value="Succinate dehydrogenase/fumarate reductase flavoprotein, catalytic domain"/>
    <property type="match status" value="1"/>
</dbReference>
<feature type="active site" description="Proton acceptor" evidence="11">
    <location>
        <position position="304"/>
    </location>
</feature>
<evidence type="ECO:0000256" key="12">
    <source>
        <dbReference type="RuleBase" id="RU362049"/>
    </source>
</evidence>
<dbReference type="PRINTS" id="PR00411">
    <property type="entry name" value="PNDRDTASEI"/>
</dbReference>
<reference evidence="15 16" key="1">
    <citation type="submission" date="2020-10" db="EMBL/GenBank/DDBJ databases">
        <title>Wide distribution of Phycisphaera-like planctomycetes from WD2101 soil group in peatlands and genome analysis of the first cultivated representative.</title>
        <authorList>
            <person name="Dedysh S.N."/>
            <person name="Beletsky A.V."/>
            <person name="Ivanova A."/>
            <person name="Kulichevskaya I.S."/>
            <person name="Suzina N.E."/>
            <person name="Philippov D.A."/>
            <person name="Rakitin A.L."/>
            <person name="Mardanov A.V."/>
            <person name="Ravin N.V."/>
        </authorList>
    </citation>
    <scope>NUCLEOTIDE SEQUENCE [LARGE SCALE GENOMIC DNA]</scope>
    <source>
        <strain evidence="15 16">M1803</strain>
    </source>
</reference>
<dbReference type="InterPro" id="IPR005288">
    <property type="entry name" value="NadB"/>
</dbReference>
<keyword evidence="7 12" id="KW-0274">FAD</keyword>
<evidence type="ECO:0000256" key="4">
    <source>
        <dbReference type="ARBA" id="ARBA00012173"/>
    </source>
</evidence>
<dbReference type="InterPro" id="IPR036188">
    <property type="entry name" value="FAD/NAD-bd_sf"/>
</dbReference>
<dbReference type="GO" id="GO:0005737">
    <property type="term" value="C:cytoplasm"/>
    <property type="evidence" value="ECO:0007669"/>
    <property type="project" value="UniProtKB-SubCell"/>
</dbReference>
<dbReference type="Pfam" id="PF02910">
    <property type="entry name" value="Succ_DH_flav_C"/>
    <property type="match status" value="1"/>
</dbReference>
<accession>A0A7M2WQC5</accession>
<keyword evidence="8 12" id="KW-0560">Oxidoreductase</keyword>
<dbReference type="PANTHER" id="PTHR42716">
    <property type="entry name" value="L-ASPARTATE OXIDASE"/>
    <property type="match status" value="1"/>
</dbReference>
<dbReference type="InterPro" id="IPR037099">
    <property type="entry name" value="Fum_R/Succ_DH_flav-like_C_sf"/>
</dbReference>
<comment type="catalytic activity">
    <reaction evidence="9">
        <text>L-aspartate + O2 = iminosuccinate + H2O2</text>
        <dbReference type="Rhea" id="RHEA:25876"/>
        <dbReference type="ChEBI" id="CHEBI:15379"/>
        <dbReference type="ChEBI" id="CHEBI:16240"/>
        <dbReference type="ChEBI" id="CHEBI:29991"/>
        <dbReference type="ChEBI" id="CHEBI:77875"/>
        <dbReference type="EC" id="1.4.3.16"/>
    </reaction>
    <physiologicalReaction direction="left-to-right" evidence="9">
        <dbReference type="Rhea" id="RHEA:25877"/>
    </physiologicalReaction>
</comment>
<evidence type="ECO:0000313" key="16">
    <source>
        <dbReference type="Proteomes" id="UP000593765"/>
    </source>
</evidence>
<evidence type="ECO:0000256" key="5">
    <source>
        <dbReference type="ARBA" id="ARBA00022630"/>
    </source>
</evidence>
<feature type="domain" description="Fumarate reductase/succinate dehydrogenase flavoprotein-like C-terminal" evidence="14">
    <location>
        <begin position="456"/>
        <end position="553"/>
    </location>
</feature>
<evidence type="ECO:0000256" key="8">
    <source>
        <dbReference type="ARBA" id="ARBA00023002"/>
    </source>
</evidence>
<dbReference type="KEGG" id="hbs:IPV69_15695"/>
<dbReference type="PRINTS" id="PR00368">
    <property type="entry name" value="FADPNR"/>
</dbReference>
<evidence type="ECO:0000256" key="9">
    <source>
        <dbReference type="ARBA" id="ARBA00048305"/>
    </source>
</evidence>
<dbReference type="Gene3D" id="3.90.700.10">
    <property type="entry name" value="Succinate dehydrogenase/fumarate reductase flavoprotein, catalytic domain"/>
    <property type="match status" value="1"/>
</dbReference>
<evidence type="ECO:0000256" key="3">
    <source>
        <dbReference type="ARBA" id="ARBA00008562"/>
    </source>
</evidence>
<keyword evidence="6 12" id="KW-0662">Pyridine nucleotide biosynthesis</keyword>
<dbReference type="Proteomes" id="UP000593765">
    <property type="component" value="Chromosome"/>
</dbReference>
<evidence type="ECO:0000256" key="1">
    <source>
        <dbReference type="ARBA" id="ARBA00001974"/>
    </source>
</evidence>
<evidence type="ECO:0000256" key="7">
    <source>
        <dbReference type="ARBA" id="ARBA00022827"/>
    </source>
</evidence>
<organism evidence="15 16">
    <name type="scientific">Humisphaera borealis</name>
    <dbReference type="NCBI Taxonomy" id="2807512"/>
    <lineage>
        <taxon>Bacteria</taxon>
        <taxon>Pseudomonadati</taxon>
        <taxon>Planctomycetota</taxon>
        <taxon>Phycisphaerae</taxon>
        <taxon>Tepidisphaerales</taxon>
        <taxon>Tepidisphaeraceae</taxon>
        <taxon>Humisphaera</taxon>
    </lineage>
</organism>
<dbReference type="InterPro" id="IPR015939">
    <property type="entry name" value="Fum_Rdtase/Succ_DH_flav-like_C"/>
</dbReference>
<dbReference type="InterPro" id="IPR027477">
    <property type="entry name" value="Succ_DH/fumarate_Rdtase_cat_sf"/>
</dbReference>
<protein>
    <recommendedName>
        <fullName evidence="4 10">L-aspartate oxidase</fullName>
        <ecNumber evidence="4 10">1.4.3.16</ecNumber>
    </recommendedName>
</protein>
<dbReference type="NCBIfam" id="TIGR00551">
    <property type="entry name" value="nadB"/>
    <property type="match status" value="1"/>
</dbReference>